<feature type="chain" id="PRO_5027066192" description="Pectinacetylesterase" evidence="1">
    <location>
        <begin position="27"/>
        <end position="576"/>
    </location>
</feature>
<dbReference type="PANTHER" id="PTHR21562:SF83">
    <property type="entry name" value="PECTIN ACETYLESTERASE 4"/>
    <property type="match status" value="1"/>
</dbReference>
<accession>A0A6J4VE26</accession>
<dbReference type="PROSITE" id="PS51257">
    <property type="entry name" value="PROKAR_LIPOPROTEIN"/>
    <property type="match status" value="1"/>
</dbReference>
<feature type="signal peptide" evidence="1">
    <location>
        <begin position="1"/>
        <end position="26"/>
    </location>
</feature>
<reference evidence="2" key="1">
    <citation type="submission" date="2020-02" db="EMBL/GenBank/DDBJ databases">
        <authorList>
            <person name="Meier V. D."/>
        </authorList>
    </citation>
    <scope>NUCLEOTIDE SEQUENCE</scope>
    <source>
        <strain evidence="2">AVDCRST_MAG86</strain>
    </source>
</reference>
<name>A0A6J4VE26_9DEIN</name>
<dbReference type="InterPro" id="IPR004963">
    <property type="entry name" value="PAE/NOTUM"/>
</dbReference>
<dbReference type="PANTHER" id="PTHR21562">
    <property type="entry name" value="NOTUM-RELATED"/>
    <property type="match status" value="1"/>
</dbReference>
<protein>
    <recommendedName>
        <fullName evidence="3">Pectinacetylesterase</fullName>
    </recommendedName>
</protein>
<organism evidence="2">
    <name type="scientific">uncultured Truepera sp</name>
    <dbReference type="NCBI Taxonomy" id="543023"/>
    <lineage>
        <taxon>Bacteria</taxon>
        <taxon>Thermotogati</taxon>
        <taxon>Deinococcota</taxon>
        <taxon>Deinococci</taxon>
        <taxon>Trueperales</taxon>
        <taxon>Trueperaceae</taxon>
        <taxon>Truepera</taxon>
        <taxon>environmental samples</taxon>
    </lineage>
</organism>
<evidence type="ECO:0008006" key="3">
    <source>
        <dbReference type="Google" id="ProtNLM"/>
    </source>
</evidence>
<dbReference type="EMBL" id="CADCWP010000184">
    <property type="protein sequence ID" value="CAA9576055.1"/>
    <property type="molecule type" value="Genomic_DNA"/>
</dbReference>
<proteinExistence type="predicted"/>
<evidence type="ECO:0000313" key="2">
    <source>
        <dbReference type="EMBL" id="CAA9576055.1"/>
    </source>
</evidence>
<sequence>MLTKIVSPRIWLYVSILLLVALTACAKPVTQPPPPDLPDNLEAGWNRIAPAGETVCANGSEYAFYVEPGTVNKLVVDFDGGGACWNDGTCSQPSNPENDFGGVYVEGVYGSPADSGFGGIFDRENPANPFRDWYHVYISYCTADLHLGDNVATYTGPDGELKVNHKGAVNTRAALGWIFDNFSAPETIFVTGLSAGAYASIAWLPEIADEYPDARVVQLGDSGAGVVTENFFTGDAANWRVEDALPDLDEPVVLDGNALTNLYTAVGKSYPKTVLSQYNSLFDGTQIGFYGLMQGISSPTQELSLEWSQKMTASLTAISGETANFRTYLSTLDVDNDPSNGTTHVILNRPEFYTLETGGVRFVDWVDDLVNGRSVESVNPSDAPASALGDSPTVTGRVANITRGDFSGRTLEIKLGRFASDPVEVFAQGPVSDDGSFSIRLPGEAKVTPYLFDARPTLFGPGPEECDLSISPAAYRTLGTPDFALYSDGQLVDKLLHTGDPNSNLVYYVYVDRDVMITGACTSGESAGFTFDIDMRKGWNSVLVDFATLEFRNEELDESYGWVVPSLCTDDGDCVD</sequence>
<dbReference type="AlphaFoldDB" id="A0A6J4VE26"/>
<dbReference type="GO" id="GO:0016787">
    <property type="term" value="F:hydrolase activity"/>
    <property type="evidence" value="ECO:0007669"/>
    <property type="project" value="InterPro"/>
</dbReference>
<dbReference type="Pfam" id="PF03283">
    <property type="entry name" value="PAE"/>
    <property type="match status" value="1"/>
</dbReference>
<gene>
    <name evidence="2" type="ORF">AVDCRST_MAG86-2264</name>
</gene>
<keyword evidence="1" id="KW-0732">Signal</keyword>
<evidence type="ECO:0000256" key="1">
    <source>
        <dbReference type="SAM" id="SignalP"/>
    </source>
</evidence>